<comment type="caution">
    <text evidence="2">The sequence shown here is derived from an EMBL/GenBank/DDBJ whole genome shotgun (WGS) entry which is preliminary data.</text>
</comment>
<feature type="compositionally biased region" description="Basic residues" evidence="1">
    <location>
        <begin position="131"/>
        <end position="145"/>
    </location>
</feature>
<proteinExistence type="predicted"/>
<gene>
    <name evidence="2" type="ORF">EV132_101628</name>
</gene>
<name>A0A4R3QGA5_RHISU</name>
<dbReference type="AlphaFoldDB" id="A0A4R3QGA5"/>
<reference evidence="2 3" key="1">
    <citation type="submission" date="2019-03" db="EMBL/GenBank/DDBJ databases">
        <title>Genomic Encyclopedia of Type Strains, Phase IV (KMG-V): Genome sequencing to study the core and pangenomes of soil and plant-associated prokaryotes.</title>
        <authorList>
            <person name="Whitman W."/>
        </authorList>
    </citation>
    <scope>NUCLEOTIDE SEQUENCE [LARGE SCALE GENOMIC DNA]</scope>
    <source>
        <strain evidence="2 3">Hc14</strain>
    </source>
</reference>
<evidence type="ECO:0000256" key="1">
    <source>
        <dbReference type="SAM" id="MobiDB-lite"/>
    </source>
</evidence>
<feature type="region of interest" description="Disordered" evidence="1">
    <location>
        <begin position="128"/>
        <end position="155"/>
    </location>
</feature>
<dbReference type="Pfam" id="PF09929">
    <property type="entry name" value="DUF2161"/>
    <property type="match status" value="1"/>
</dbReference>
<evidence type="ECO:0000313" key="2">
    <source>
        <dbReference type="EMBL" id="TCU20561.1"/>
    </source>
</evidence>
<dbReference type="EMBL" id="SMBH01000001">
    <property type="protein sequence ID" value="TCU20561.1"/>
    <property type="molecule type" value="Genomic_DNA"/>
</dbReference>
<evidence type="ECO:0000313" key="3">
    <source>
        <dbReference type="Proteomes" id="UP000294576"/>
    </source>
</evidence>
<organism evidence="2 3">
    <name type="scientific">Rhizobium sullae</name>
    <name type="common">Rhizobium hedysari</name>
    <dbReference type="NCBI Taxonomy" id="50338"/>
    <lineage>
        <taxon>Bacteria</taxon>
        <taxon>Pseudomonadati</taxon>
        <taxon>Pseudomonadota</taxon>
        <taxon>Alphaproteobacteria</taxon>
        <taxon>Hyphomicrobiales</taxon>
        <taxon>Rhizobiaceae</taxon>
        <taxon>Rhizobium/Agrobacterium group</taxon>
        <taxon>Rhizobium</taxon>
    </lineage>
</organism>
<dbReference type="InterPro" id="IPR018679">
    <property type="entry name" value="DUF2161"/>
</dbReference>
<protein>
    <recommendedName>
        <fullName evidence="4">DUF2161 domain-containing phosphodiesterase</fullName>
    </recommendedName>
</protein>
<evidence type="ECO:0008006" key="4">
    <source>
        <dbReference type="Google" id="ProtNLM"/>
    </source>
</evidence>
<sequence length="243" mass="26554">MKRIAASVFRHMETSLYLPVKGFLEKAGYIVKGEVGGCDIVGLSIDDPPVVVICELKLSFNLELILQAVDRAAVSDEVWIAARVSAKGKGREADKRYRDLCRRLGIGMLGISDAGDVGIIVGSVSPMPRSNPKRRSKLMREHQRRRGDPALGGSTRAPVMTAYRQQALGCAAALASGPLRVREIRSSVPDAGKILLSNVYGWFERLDRGVYGLTDAGREALQRWPQPDCRQINSQPGLTLAQQ</sequence>
<dbReference type="Proteomes" id="UP000294576">
    <property type="component" value="Unassembled WGS sequence"/>
</dbReference>
<accession>A0A4R3QGA5</accession>